<dbReference type="Proteomes" id="UP001597451">
    <property type="component" value="Unassembled WGS sequence"/>
</dbReference>
<dbReference type="InterPro" id="IPR014617">
    <property type="entry name" value="YphA_Bacsu"/>
</dbReference>
<feature type="transmembrane region" description="Helical" evidence="1">
    <location>
        <begin position="129"/>
        <end position="147"/>
    </location>
</feature>
<reference evidence="3" key="1">
    <citation type="journal article" date="2019" name="Int. J. Syst. Evol. Microbiol.">
        <title>The Global Catalogue of Microorganisms (GCM) 10K type strain sequencing project: providing services to taxonomists for standard genome sequencing and annotation.</title>
        <authorList>
            <consortium name="The Broad Institute Genomics Platform"/>
            <consortium name="The Broad Institute Genome Sequencing Center for Infectious Disease"/>
            <person name="Wu L."/>
            <person name="Ma J."/>
        </authorList>
    </citation>
    <scope>NUCLEOTIDE SEQUENCE [LARGE SCALE GENOMIC DNA]</scope>
    <source>
        <strain evidence="3">TISTR 1858</strain>
    </source>
</reference>
<keyword evidence="1" id="KW-0472">Membrane</keyword>
<evidence type="ECO:0000313" key="3">
    <source>
        <dbReference type="Proteomes" id="UP001597451"/>
    </source>
</evidence>
<dbReference type="RefSeq" id="WP_379564206.1">
    <property type="nucleotide sequence ID" value="NZ_JBHUMX010000045.1"/>
</dbReference>
<proteinExistence type="predicted"/>
<dbReference type="Pfam" id="PF24124">
    <property type="entry name" value="YphA"/>
    <property type="match status" value="1"/>
</dbReference>
<feature type="transmembrane region" description="Helical" evidence="1">
    <location>
        <begin position="100"/>
        <end position="122"/>
    </location>
</feature>
<name>A0ABW5Q5C1_9BACI</name>
<dbReference type="EMBL" id="JBHUMX010000045">
    <property type="protein sequence ID" value="MFD2630701.1"/>
    <property type="molecule type" value="Genomic_DNA"/>
</dbReference>
<feature type="transmembrane region" description="Helical" evidence="1">
    <location>
        <begin position="159"/>
        <end position="179"/>
    </location>
</feature>
<organism evidence="2 3">
    <name type="scientific">Oceanobacillus kapialis</name>
    <dbReference type="NCBI Taxonomy" id="481353"/>
    <lineage>
        <taxon>Bacteria</taxon>
        <taxon>Bacillati</taxon>
        <taxon>Bacillota</taxon>
        <taxon>Bacilli</taxon>
        <taxon>Bacillales</taxon>
        <taxon>Bacillaceae</taxon>
        <taxon>Oceanobacillus</taxon>
    </lineage>
</organism>
<feature type="transmembrane region" description="Helical" evidence="1">
    <location>
        <begin position="52"/>
        <end position="69"/>
    </location>
</feature>
<feature type="transmembrane region" description="Helical" evidence="1">
    <location>
        <begin position="6"/>
        <end position="22"/>
    </location>
</feature>
<accession>A0ABW5Q5C1</accession>
<keyword evidence="1" id="KW-1133">Transmembrane helix</keyword>
<protein>
    <submittedName>
        <fullName evidence="2">Uncharacterized protein</fullName>
    </submittedName>
</protein>
<keyword evidence="1" id="KW-0812">Transmembrane</keyword>
<sequence length="199" mass="22728">MVNTALFYWVGWMLWIISTFFMKKGRRRDFFTIWILGVIITSNTTIQIGNLVIVTSIFLLIFGSVLLLIHLERHINLIICSFTIMIGYSSILFWEKVAPVWLFWPREILIPVLLCFLTMLLIGGLDKQICVLLLGATIGECLFSLSLSSYGINGDTGELPFLANLIEAIVILLFLDIIVRRKTKKVKDYHVSIDLEVAK</sequence>
<gene>
    <name evidence="2" type="ORF">ACFSUN_18185</name>
</gene>
<feature type="transmembrane region" description="Helical" evidence="1">
    <location>
        <begin position="76"/>
        <end position="94"/>
    </location>
</feature>
<evidence type="ECO:0000256" key="1">
    <source>
        <dbReference type="SAM" id="Phobius"/>
    </source>
</evidence>
<evidence type="ECO:0000313" key="2">
    <source>
        <dbReference type="EMBL" id="MFD2630701.1"/>
    </source>
</evidence>
<keyword evidence="3" id="KW-1185">Reference proteome</keyword>
<comment type="caution">
    <text evidence="2">The sequence shown here is derived from an EMBL/GenBank/DDBJ whole genome shotgun (WGS) entry which is preliminary data.</text>
</comment>